<feature type="region of interest" description="Disordered" evidence="1">
    <location>
        <begin position="1"/>
        <end position="25"/>
    </location>
</feature>
<proteinExistence type="predicted"/>
<sequence>MGFHSALTTGGCRRPRVAVQPFRGTPNPGFGRALPGYSRHGGVRDDATPPHVQPPDRLSGSARWAVLEAVEMDGYPSLARRLWRTLPWSGNPLMRPADRFEGLIRLLAIVLVLAAVPLAGLAGTVGYTSAAARIHADNATKTLVQVAITSDPELIPTEGQTAASHLEAHVQWKFDGHPATATIEVPASAKRGDLVPMWLGSNGRPTGAPVSTGSAAIQGIGAGLFTLTGIVCGAITLAWSATWLLAWRNRAEWAREWQRMSRAIGQGK</sequence>
<dbReference type="Proteomes" id="UP000503540">
    <property type="component" value="Chromosome"/>
</dbReference>
<accession>A0A6G9YA84</accession>
<keyword evidence="2" id="KW-1133">Transmembrane helix</keyword>
<dbReference type="PANTHER" id="PTHR42305">
    <property type="entry name" value="MEMBRANE PROTEIN RV1733C-RELATED"/>
    <property type="match status" value="1"/>
</dbReference>
<organism evidence="3 4">
    <name type="scientific">Nocardia arthritidis</name>
    <dbReference type="NCBI Taxonomy" id="228602"/>
    <lineage>
        <taxon>Bacteria</taxon>
        <taxon>Bacillati</taxon>
        <taxon>Actinomycetota</taxon>
        <taxon>Actinomycetes</taxon>
        <taxon>Mycobacteriales</taxon>
        <taxon>Nocardiaceae</taxon>
        <taxon>Nocardia</taxon>
    </lineage>
</organism>
<feature type="transmembrane region" description="Helical" evidence="2">
    <location>
        <begin position="220"/>
        <end position="246"/>
    </location>
</feature>
<dbReference type="AlphaFoldDB" id="A0A6G9YA84"/>
<reference evidence="3 4" key="1">
    <citation type="journal article" date="2019" name="ACS Chem. Biol.">
        <title>Identification and Mobilization of a Cryptic Antibiotic Biosynthesis Gene Locus from a Human-Pathogenic Nocardia Isolate.</title>
        <authorList>
            <person name="Herisse M."/>
            <person name="Ishida K."/>
            <person name="Porter J.L."/>
            <person name="Howden B."/>
            <person name="Hertweck C."/>
            <person name="Stinear T.P."/>
            <person name="Pidot S.J."/>
        </authorList>
    </citation>
    <scope>NUCLEOTIDE SEQUENCE [LARGE SCALE GENOMIC DNA]</scope>
    <source>
        <strain evidence="3 4">AUSMDU00012717</strain>
    </source>
</reference>
<evidence type="ECO:0000313" key="3">
    <source>
        <dbReference type="EMBL" id="QIS09987.1"/>
    </source>
</evidence>
<dbReference type="InterPro" id="IPR039708">
    <property type="entry name" value="MT1774/Rv1733c-like"/>
</dbReference>
<keyword evidence="2" id="KW-0472">Membrane</keyword>
<protein>
    <submittedName>
        <fullName evidence="3">Uncharacterized protein</fullName>
    </submittedName>
</protein>
<feature type="transmembrane region" description="Helical" evidence="2">
    <location>
        <begin position="103"/>
        <end position="123"/>
    </location>
</feature>
<evidence type="ECO:0000256" key="1">
    <source>
        <dbReference type="SAM" id="MobiDB-lite"/>
    </source>
</evidence>
<dbReference type="PANTHER" id="PTHR42305:SF1">
    <property type="entry name" value="MEMBRANE PROTEIN RV1733C-RELATED"/>
    <property type="match status" value="1"/>
</dbReference>
<dbReference type="KEGG" id="nah:F5544_10445"/>
<keyword evidence="2" id="KW-0812">Transmembrane</keyword>
<dbReference type="EMBL" id="CP046172">
    <property type="protein sequence ID" value="QIS09987.1"/>
    <property type="molecule type" value="Genomic_DNA"/>
</dbReference>
<evidence type="ECO:0000313" key="4">
    <source>
        <dbReference type="Proteomes" id="UP000503540"/>
    </source>
</evidence>
<keyword evidence="4" id="KW-1185">Reference proteome</keyword>
<dbReference type="RefSeq" id="WP_167473023.1">
    <property type="nucleotide sequence ID" value="NZ_CP046172.1"/>
</dbReference>
<name>A0A6G9YA84_9NOCA</name>
<feature type="region of interest" description="Disordered" evidence="1">
    <location>
        <begin position="39"/>
        <end position="58"/>
    </location>
</feature>
<evidence type="ECO:0000256" key="2">
    <source>
        <dbReference type="SAM" id="Phobius"/>
    </source>
</evidence>
<gene>
    <name evidence="3" type="ORF">F5544_10445</name>
</gene>